<feature type="region of interest" description="Disordered" evidence="1">
    <location>
        <begin position="120"/>
        <end position="139"/>
    </location>
</feature>
<feature type="signal peptide" evidence="2">
    <location>
        <begin position="1"/>
        <end position="22"/>
    </location>
</feature>
<accession>A0A7S0DA47</accession>
<keyword evidence="2" id="KW-0732">Signal</keyword>
<sequence length="412" mass="47908">MTIPQLFLTIQILLMMQPSVKGVNFRKFKRPKIEKPPKPRRYRKEPIRIGRQQKVHLSLIKGARKETVLEHARPRPPETVKIRKAWDFTPSLRCPCVKCQRRRITLVRQGKLPPEAIRDLVKNKTGPPRGPVLRKGELPHNPTDGVLGELYVRLDAGTLRRWVKDIDKWETDTPYHWKCEECGQWNFKRLRGRNFCKTCGQIYGAPRWMPAVTLGQQDDVCKWHKTKDHSSMYCPLLNQHRQRLAQISLKAYQVLNSSSGRNMTMAHLAKLNLFRQCVDAGRHAWGGSGLSAPLPWFQRKTLAVLGFSTSKELLLTAPVIPEGNYTNKVDPKLQSEYRIEVDERKRRDPAHPLAEKLMDGKTLRYLERQSKLDSIYKHQKAFDKRLESLARNHQSVRKRIMEDAGLKPRKYA</sequence>
<organism evidence="3">
    <name type="scientific">Amorphochlora amoebiformis</name>
    <dbReference type="NCBI Taxonomy" id="1561963"/>
    <lineage>
        <taxon>Eukaryota</taxon>
        <taxon>Sar</taxon>
        <taxon>Rhizaria</taxon>
        <taxon>Cercozoa</taxon>
        <taxon>Chlorarachniophyceae</taxon>
        <taxon>Amorphochlora</taxon>
    </lineage>
</organism>
<evidence type="ECO:0000313" key="3">
    <source>
        <dbReference type="EMBL" id="CAD8447801.1"/>
    </source>
</evidence>
<feature type="chain" id="PRO_5031051992" description="RanBP2-type domain-containing protein" evidence="2">
    <location>
        <begin position="23"/>
        <end position="412"/>
    </location>
</feature>
<evidence type="ECO:0000256" key="1">
    <source>
        <dbReference type="SAM" id="MobiDB-lite"/>
    </source>
</evidence>
<name>A0A7S0DA47_9EUKA</name>
<proteinExistence type="predicted"/>
<dbReference type="EMBL" id="HBEM01013399">
    <property type="protein sequence ID" value="CAD8447801.1"/>
    <property type="molecule type" value="Transcribed_RNA"/>
</dbReference>
<protein>
    <recommendedName>
        <fullName evidence="4">RanBP2-type domain-containing protein</fullName>
    </recommendedName>
</protein>
<reference evidence="3" key="1">
    <citation type="submission" date="2021-01" db="EMBL/GenBank/DDBJ databases">
        <authorList>
            <person name="Corre E."/>
            <person name="Pelletier E."/>
            <person name="Niang G."/>
            <person name="Scheremetjew M."/>
            <person name="Finn R."/>
            <person name="Kale V."/>
            <person name="Holt S."/>
            <person name="Cochrane G."/>
            <person name="Meng A."/>
            <person name="Brown T."/>
            <person name="Cohen L."/>
        </authorList>
    </citation>
    <scope>NUCLEOTIDE SEQUENCE</scope>
    <source>
        <strain evidence="3">CCMP2058</strain>
    </source>
</reference>
<dbReference type="AlphaFoldDB" id="A0A7S0DA47"/>
<evidence type="ECO:0008006" key="4">
    <source>
        <dbReference type="Google" id="ProtNLM"/>
    </source>
</evidence>
<evidence type="ECO:0000256" key="2">
    <source>
        <dbReference type="SAM" id="SignalP"/>
    </source>
</evidence>
<gene>
    <name evidence="3" type="ORF">LAMO00422_LOCUS9241</name>
</gene>